<evidence type="ECO:0000313" key="1">
    <source>
        <dbReference type="EMBL" id="KWA58087.1"/>
    </source>
</evidence>
<dbReference type="EMBL" id="LPHB01000058">
    <property type="protein sequence ID" value="KWA58087.1"/>
    <property type="molecule type" value="Genomic_DNA"/>
</dbReference>
<accession>A0A108GFN6</accession>
<dbReference type="Proteomes" id="UP000068603">
    <property type="component" value="Unassembled WGS sequence"/>
</dbReference>
<name>A0A108GFN6_9BURK</name>
<dbReference type="STRING" id="1503054.WT74_31600"/>
<evidence type="ECO:0008006" key="3">
    <source>
        <dbReference type="Google" id="ProtNLM"/>
    </source>
</evidence>
<sequence>MSDCAIQQEDEALGTDPVYVGISVATEIVEISVSSLSVILGYRNETFGIESLTDAIAEWSPALVVLEAAGGLELEVACALQAVRLPVVVVNPHHARDFVAGAAERSLEGKGARARMLAELACVLVRHPSCSRIVAPLSDPQLRYVQALVQRRRQLARTLMAEYQLLAWCHSSVRGGIEQTIAFLKNQIGVVDRHCARHVSAQRADIARALARVKRADRDAPAGRAGDFMGAWRVK</sequence>
<proteinExistence type="predicted"/>
<evidence type="ECO:0000313" key="2">
    <source>
        <dbReference type="Proteomes" id="UP000068603"/>
    </source>
</evidence>
<gene>
    <name evidence="1" type="ORF">WT44_24160</name>
</gene>
<dbReference type="AlphaFoldDB" id="A0A108GFN6"/>
<protein>
    <recommendedName>
        <fullName evidence="3">IS110 family transposase</fullName>
    </recommendedName>
</protein>
<dbReference type="RefSeq" id="WP_060149909.1">
    <property type="nucleotide sequence ID" value="NZ_LPGD01000082.1"/>
</dbReference>
<comment type="caution">
    <text evidence="1">The sequence shown here is derived from an EMBL/GenBank/DDBJ whole genome shotgun (WGS) entry which is preliminary data.</text>
</comment>
<reference evidence="1 2" key="1">
    <citation type="submission" date="2015-11" db="EMBL/GenBank/DDBJ databases">
        <title>Expanding the genomic diversity of Burkholderia species for the development of highly accurate diagnostics.</title>
        <authorList>
            <person name="Sahl J."/>
            <person name="Keim P."/>
            <person name="Wagner D."/>
        </authorList>
    </citation>
    <scope>NUCLEOTIDE SEQUENCE [LARGE SCALE GENOMIC DNA]</scope>
    <source>
        <strain evidence="1 2">MSMB1960WGS</strain>
    </source>
</reference>
<organism evidence="1">
    <name type="scientific">Burkholderia stagnalis</name>
    <dbReference type="NCBI Taxonomy" id="1503054"/>
    <lineage>
        <taxon>Bacteria</taxon>
        <taxon>Pseudomonadati</taxon>
        <taxon>Pseudomonadota</taxon>
        <taxon>Betaproteobacteria</taxon>
        <taxon>Burkholderiales</taxon>
        <taxon>Burkholderiaceae</taxon>
        <taxon>Burkholderia</taxon>
        <taxon>Burkholderia cepacia complex</taxon>
    </lineage>
</organism>